<dbReference type="Proteomes" id="UP000199668">
    <property type="component" value="Unassembled WGS sequence"/>
</dbReference>
<keyword evidence="2" id="KW-1185">Reference proteome</keyword>
<proteinExistence type="predicted"/>
<accession>A0A1I4P1N4</accession>
<sequence>MIALCSLQVLRDAGQQIDGLEHYSPELMAHLRHVVHLTKRLEFRCRYLGTLLRNQETDKETEPNVYPSILRMYRAEVEKLKNREGSDQVVQLFEEFQHAGDHPLCQLITGDTPEMIKSAG</sequence>
<dbReference type="EMBL" id="FOTY01000022">
    <property type="protein sequence ID" value="SFM21711.1"/>
    <property type="molecule type" value="Genomic_DNA"/>
</dbReference>
<dbReference type="AlphaFoldDB" id="A0A1I4P1N4"/>
<protein>
    <submittedName>
        <fullName evidence="1">Uncharacterized protein</fullName>
    </submittedName>
</protein>
<name>A0A1I4P1N4_9BACI</name>
<evidence type="ECO:0000313" key="2">
    <source>
        <dbReference type="Proteomes" id="UP000199668"/>
    </source>
</evidence>
<gene>
    <name evidence="1" type="ORF">SAMN04488054_12243</name>
</gene>
<reference evidence="1 2" key="1">
    <citation type="submission" date="2016-10" db="EMBL/GenBank/DDBJ databases">
        <authorList>
            <person name="de Groot N.N."/>
        </authorList>
    </citation>
    <scope>NUCLEOTIDE SEQUENCE [LARGE SCALE GENOMIC DNA]</scope>
    <source>
        <strain evidence="1 2">CGMCC 1.6134</strain>
    </source>
</reference>
<evidence type="ECO:0000313" key="1">
    <source>
        <dbReference type="EMBL" id="SFM21711.1"/>
    </source>
</evidence>
<dbReference type="OrthoDB" id="2389720at2"/>
<dbReference type="STRING" id="266892.SAMN04488054_12243"/>
<dbReference type="RefSeq" id="WP_090927668.1">
    <property type="nucleotide sequence ID" value="NZ_FOTY01000022.1"/>
</dbReference>
<organism evidence="1 2">
    <name type="scientific">Salibacterium qingdaonense</name>
    <dbReference type="NCBI Taxonomy" id="266892"/>
    <lineage>
        <taxon>Bacteria</taxon>
        <taxon>Bacillati</taxon>
        <taxon>Bacillota</taxon>
        <taxon>Bacilli</taxon>
        <taxon>Bacillales</taxon>
        <taxon>Bacillaceae</taxon>
    </lineage>
</organism>